<feature type="chain" id="PRO_5043652034" description="Transposable element P transposase-like RNase H domain-containing protein" evidence="1">
    <location>
        <begin position="22"/>
        <end position="105"/>
    </location>
</feature>
<gene>
    <name evidence="3" type="ORF">ElyMa_000110600</name>
</gene>
<feature type="signal peptide" evidence="1">
    <location>
        <begin position="1"/>
        <end position="21"/>
    </location>
</feature>
<dbReference type="EMBL" id="BMAT01000211">
    <property type="protein sequence ID" value="GFR61731.1"/>
    <property type="molecule type" value="Genomic_DNA"/>
</dbReference>
<comment type="caution">
    <text evidence="3">The sequence shown here is derived from an EMBL/GenBank/DDBJ whole genome shotgun (WGS) entry which is preliminary data.</text>
</comment>
<evidence type="ECO:0000256" key="1">
    <source>
        <dbReference type="SAM" id="SignalP"/>
    </source>
</evidence>
<keyword evidence="4" id="KW-1185">Reference proteome</keyword>
<dbReference type="Pfam" id="PF21787">
    <property type="entry name" value="TNP-like_RNaseH_N"/>
    <property type="match status" value="1"/>
</dbReference>
<accession>A0AAV4ENC6</accession>
<dbReference type="InterPro" id="IPR048365">
    <property type="entry name" value="TNP-like_RNaseH_N"/>
</dbReference>
<feature type="domain" description="Transposable element P transposase-like RNase H" evidence="2">
    <location>
        <begin position="3"/>
        <end position="97"/>
    </location>
</feature>
<proteinExistence type="predicted"/>
<dbReference type="Proteomes" id="UP000762676">
    <property type="component" value="Unassembled WGS sequence"/>
</dbReference>
<name>A0AAV4ENC6_9GAST</name>
<sequence length="105" mass="11892">MILQWLSRLLTFNGGVVFGYAEYDSSREAITLLTIMVKCLFGGKKFIEKLILCHALTAEFQFQCVQNVMELLHNCGATVKAVINDNNRINQAFFKLFSPFNPLSP</sequence>
<evidence type="ECO:0000313" key="4">
    <source>
        <dbReference type="Proteomes" id="UP000762676"/>
    </source>
</evidence>
<reference evidence="3 4" key="1">
    <citation type="journal article" date="2021" name="Elife">
        <title>Chloroplast acquisition without the gene transfer in kleptoplastic sea slugs, Plakobranchus ocellatus.</title>
        <authorList>
            <person name="Maeda T."/>
            <person name="Takahashi S."/>
            <person name="Yoshida T."/>
            <person name="Shimamura S."/>
            <person name="Takaki Y."/>
            <person name="Nagai Y."/>
            <person name="Toyoda A."/>
            <person name="Suzuki Y."/>
            <person name="Arimoto A."/>
            <person name="Ishii H."/>
            <person name="Satoh N."/>
            <person name="Nishiyama T."/>
            <person name="Hasebe M."/>
            <person name="Maruyama T."/>
            <person name="Minagawa J."/>
            <person name="Obokata J."/>
            <person name="Shigenobu S."/>
        </authorList>
    </citation>
    <scope>NUCLEOTIDE SEQUENCE [LARGE SCALE GENOMIC DNA]</scope>
</reference>
<protein>
    <recommendedName>
        <fullName evidence="2">Transposable element P transposase-like RNase H domain-containing protein</fullName>
    </recommendedName>
</protein>
<dbReference type="AlphaFoldDB" id="A0AAV4ENC6"/>
<keyword evidence="1" id="KW-0732">Signal</keyword>
<evidence type="ECO:0000259" key="2">
    <source>
        <dbReference type="Pfam" id="PF21787"/>
    </source>
</evidence>
<organism evidence="3 4">
    <name type="scientific">Elysia marginata</name>
    <dbReference type="NCBI Taxonomy" id="1093978"/>
    <lineage>
        <taxon>Eukaryota</taxon>
        <taxon>Metazoa</taxon>
        <taxon>Spiralia</taxon>
        <taxon>Lophotrochozoa</taxon>
        <taxon>Mollusca</taxon>
        <taxon>Gastropoda</taxon>
        <taxon>Heterobranchia</taxon>
        <taxon>Euthyneura</taxon>
        <taxon>Panpulmonata</taxon>
        <taxon>Sacoglossa</taxon>
        <taxon>Placobranchoidea</taxon>
        <taxon>Plakobranchidae</taxon>
        <taxon>Elysia</taxon>
    </lineage>
</organism>
<evidence type="ECO:0000313" key="3">
    <source>
        <dbReference type="EMBL" id="GFR61731.1"/>
    </source>
</evidence>